<accession>A0A0F9EEY0</accession>
<sequence>MLVFDAYIISAEKERDALLLAGTSVLYFFNSFEVVGNAALTSLDSKRGPGLWRSQGVFHTSTKSVLEFLPVLLRRERWQSPQVARLSPADSAEDKKFHR</sequence>
<dbReference type="EMBL" id="LAZR01025207">
    <property type="protein sequence ID" value="KKL72648.1"/>
    <property type="molecule type" value="Genomic_DNA"/>
</dbReference>
<reference evidence="2" key="1">
    <citation type="journal article" date="2015" name="Nature">
        <title>Complex archaea that bridge the gap between prokaryotes and eukaryotes.</title>
        <authorList>
            <person name="Spang A."/>
            <person name="Saw J.H."/>
            <person name="Jorgensen S.L."/>
            <person name="Zaremba-Niedzwiedzka K."/>
            <person name="Martijn J."/>
            <person name="Lind A.E."/>
            <person name="van Eijk R."/>
            <person name="Schleper C."/>
            <person name="Guy L."/>
            <person name="Ettema T.J."/>
        </authorList>
    </citation>
    <scope>NUCLEOTIDE SEQUENCE</scope>
</reference>
<proteinExistence type="predicted"/>
<feature type="region of interest" description="Disordered" evidence="1">
    <location>
        <begin position="80"/>
        <end position="99"/>
    </location>
</feature>
<gene>
    <name evidence="2" type="ORF">LCGC14_2082830</name>
</gene>
<organism evidence="2">
    <name type="scientific">marine sediment metagenome</name>
    <dbReference type="NCBI Taxonomy" id="412755"/>
    <lineage>
        <taxon>unclassified sequences</taxon>
        <taxon>metagenomes</taxon>
        <taxon>ecological metagenomes</taxon>
    </lineage>
</organism>
<dbReference type="AlphaFoldDB" id="A0A0F9EEY0"/>
<name>A0A0F9EEY0_9ZZZZ</name>
<evidence type="ECO:0000313" key="2">
    <source>
        <dbReference type="EMBL" id="KKL72648.1"/>
    </source>
</evidence>
<protein>
    <submittedName>
        <fullName evidence="2">Uncharacterized protein</fullName>
    </submittedName>
</protein>
<comment type="caution">
    <text evidence="2">The sequence shown here is derived from an EMBL/GenBank/DDBJ whole genome shotgun (WGS) entry which is preliminary data.</text>
</comment>
<evidence type="ECO:0000256" key="1">
    <source>
        <dbReference type="SAM" id="MobiDB-lite"/>
    </source>
</evidence>